<gene>
    <name evidence="2" type="ORF">QNI29_07155</name>
</gene>
<dbReference type="PANTHER" id="PTHR35333:SF3">
    <property type="entry name" value="BETA-LACTAMASE-TYPE TRANSPEPTIDASE FOLD CONTAINING PROTEIN"/>
    <property type="match status" value="1"/>
</dbReference>
<reference evidence="2 3" key="1">
    <citation type="submission" date="2023-05" db="EMBL/GenBank/DDBJ databases">
        <title>Comparative genomics reveals the evidence of polycyclic aromatic hydrocarbons degradation in moderately halophilic genus Pontibacillus.</title>
        <authorList>
            <person name="Yang H."/>
            <person name="Qian Z."/>
        </authorList>
    </citation>
    <scope>NUCLEOTIDE SEQUENCE [LARGE SCALE GENOMIC DNA]</scope>
    <source>
        <strain evidence="3">HN14</strain>
    </source>
</reference>
<evidence type="ECO:0000313" key="2">
    <source>
        <dbReference type="EMBL" id="WIF99429.1"/>
    </source>
</evidence>
<keyword evidence="2" id="KW-0378">Hydrolase</keyword>
<accession>A0ABY8V4A7</accession>
<dbReference type="PANTHER" id="PTHR35333">
    <property type="entry name" value="BETA-LACTAMASE"/>
    <property type="match status" value="1"/>
</dbReference>
<dbReference type="InterPro" id="IPR045155">
    <property type="entry name" value="Beta-lactam_cat"/>
</dbReference>
<evidence type="ECO:0000313" key="3">
    <source>
        <dbReference type="Proteomes" id="UP001236652"/>
    </source>
</evidence>
<dbReference type="GO" id="GO:0016787">
    <property type="term" value="F:hydrolase activity"/>
    <property type="evidence" value="ECO:0007669"/>
    <property type="project" value="UniProtKB-KW"/>
</dbReference>
<evidence type="ECO:0000259" key="1">
    <source>
        <dbReference type="Pfam" id="PF13354"/>
    </source>
</evidence>
<dbReference type="InterPro" id="IPR012338">
    <property type="entry name" value="Beta-lactam/transpept-like"/>
</dbReference>
<name>A0ABY8V4A7_9BACI</name>
<protein>
    <submittedName>
        <fullName evidence="2">Serine hydrolase</fullName>
    </submittedName>
</protein>
<dbReference type="Proteomes" id="UP001236652">
    <property type="component" value="Chromosome"/>
</dbReference>
<sequence length="261" mass="29287">MNTLQDRMERRLHQINASASILITAGDSPLFSRDEDTSLRAASVIKVPIMMEAFRQHQAGTLNLDNVQNIHPTETVGGAGVIHYLSGKQDYTLRQLIELMIIVSDNTAANLVLEAVGMENVNALLKQLGCEHSVIERFFMDSEAIENGLENWTTARDMVTCLQAIYEHHPLFIKEDQMKMKKVLQNQQFKDLLGSFTSSEEIMTYHKTGELEGAEHDAGIFEYRGKTIYAAVLTDGLSRNQEGREMIASVGQWIAEEIAKD</sequence>
<keyword evidence="3" id="KW-1185">Reference proteome</keyword>
<dbReference type="Gene3D" id="3.40.710.10">
    <property type="entry name" value="DD-peptidase/beta-lactamase superfamily"/>
    <property type="match status" value="1"/>
</dbReference>
<dbReference type="RefSeq" id="WP_284526934.1">
    <property type="nucleotide sequence ID" value="NZ_CP126446.1"/>
</dbReference>
<feature type="domain" description="Beta-lactamase class A catalytic" evidence="1">
    <location>
        <begin position="30"/>
        <end position="234"/>
    </location>
</feature>
<dbReference type="SUPFAM" id="SSF56601">
    <property type="entry name" value="beta-lactamase/transpeptidase-like"/>
    <property type="match status" value="1"/>
</dbReference>
<dbReference type="InterPro" id="IPR000871">
    <property type="entry name" value="Beta-lactam_class-A"/>
</dbReference>
<dbReference type="EMBL" id="CP126446">
    <property type="protein sequence ID" value="WIF99429.1"/>
    <property type="molecule type" value="Genomic_DNA"/>
</dbReference>
<organism evidence="2 3">
    <name type="scientific">Pontibacillus chungwhensis</name>
    <dbReference type="NCBI Taxonomy" id="265426"/>
    <lineage>
        <taxon>Bacteria</taxon>
        <taxon>Bacillati</taxon>
        <taxon>Bacillota</taxon>
        <taxon>Bacilli</taxon>
        <taxon>Bacillales</taxon>
        <taxon>Bacillaceae</taxon>
        <taxon>Pontibacillus</taxon>
    </lineage>
</organism>
<proteinExistence type="predicted"/>
<dbReference type="Pfam" id="PF13354">
    <property type="entry name" value="Beta-lactamase2"/>
    <property type="match status" value="1"/>
</dbReference>